<evidence type="ECO:0000259" key="4">
    <source>
        <dbReference type="Pfam" id="PF00108"/>
    </source>
</evidence>
<proteinExistence type="inferred from homology"/>
<reference evidence="5" key="1">
    <citation type="journal article" date="2020" name="mSystems">
        <title>Genome- and Community-Level Interaction Insights into Carbon Utilization and Element Cycling Functions of Hydrothermarchaeota in Hydrothermal Sediment.</title>
        <authorList>
            <person name="Zhou Z."/>
            <person name="Liu Y."/>
            <person name="Xu W."/>
            <person name="Pan J."/>
            <person name="Luo Z.H."/>
            <person name="Li M."/>
        </authorList>
    </citation>
    <scope>NUCLEOTIDE SEQUENCE [LARGE SCALE GENOMIC DNA]</scope>
    <source>
        <strain evidence="5">HyVt-458</strain>
    </source>
</reference>
<dbReference type="SUPFAM" id="SSF53901">
    <property type="entry name" value="Thiolase-like"/>
    <property type="match status" value="1"/>
</dbReference>
<comment type="caution">
    <text evidence="5">The sequence shown here is derived from an EMBL/GenBank/DDBJ whole genome shotgun (WGS) entry which is preliminary data.</text>
</comment>
<dbReference type="Gene3D" id="3.40.47.10">
    <property type="match status" value="1"/>
</dbReference>
<protein>
    <submittedName>
        <fullName evidence="5">Acetyl-CoA C-acyltransferase</fullName>
        <ecNumber evidence="5">2.3.1.9</ecNumber>
    </submittedName>
</protein>
<keyword evidence="3 5" id="KW-0012">Acyltransferase</keyword>
<dbReference type="EMBL" id="DRLF01000236">
    <property type="protein sequence ID" value="HEC06533.1"/>
    <property type="molecule type" value="Genomic_DNA"/>
</dbReference>
<evidence type="ECO:0000313" key="5">
    <source>
        <dbReference type="EMBL" id="HEC06533.1"/>
    </source>
</evidence>
<sequence>MKPTENSRLLQENPVYVVDGSRTPQLKAGGPPGPFHASDLAVFAARQLLLKMPFAPDALDEVIFGCVSSGPDEANIARVISLRLGCGEKVPAFSVQRNCASGMQALDCAATDIANGRADLVLAGGT</sequence>
<dbReference type="EC" id="2.3.1.9" evidence="5"/>
<organism evidence="5">
    <name type="scientific">Thiolapillus brandeum</name>
    <dbReference type="NCBI Taxonomy" id="1076588"/>
    <lineage>
        <taxon>Bacteria</taxon>
        <taxon>Pseudomonadati</taxon>
        <taxon>Pseudomonadota</taxon>
        <taxon>Gammaproteobacteria</taxon>
        <taxon>Chromatiales</taxon>
        <taxon>Sedimenticolaceae</taxon>
        <taxon>Thiolapillus</taxon>
    </lineage>
</organism>
<dbReference type="PANTHER" id="PTHR18919">
    <property type="entry name" value="ACETYL-COA C-ACYLTRANSFERASE"/>
    <property type="match status" value="1"/>
</dbReference>
<accession>A0A831RYJ3</accession>
<dbReference type="PANTHER" id="PTHR18919:SF151">
    <property type="entry name" value="BLR2427 PROTEIN"/>
    <property type="match status" value="1"/>
</dbReference>
<evidence type="ECO:0000256" key="3">
    <source>
        <dbReference type="ARBA" id="ARBA00023315"/>
    </source>
</evidence>
<dbReference type="Proteomes" id="UP000886339">
    <property type="component" value="Unassembled WGS sequence"/>
</dbReference>
<dbReference type="InterPro" id="IPR016039">
    <property type="entry name" value="Thiolase-like"/>
</dbReference>
<name>A0A831RYJ3_9GAMM</name>
<feature type="domain" description="Thiolase N-terminal" evidence="4">
    <location>
        <begin position="15"/>
        <end position="126"/>
    </location>
</feature>
<keyword evidence="2 5" id="KW-0808">Transferase</keyword>
<dbReference type="Pfam" id="PF00108">
    <property type="entry name" value="Thiolase_N"/>
    <property type="match status" value="1"/>
</dbReference>
<gene>
    <name evidence="5" type="ORF">ENJ12_06765</name>
</gene>
<dbReference type="InterPro" id="IPR020616">
    <property type="entry name" value="Thiolase_N"/>
</dbReference>
<feature type="non-terminal residue" evidence="5">
    <location>
        <position position="126"/>
    </location>
</feature>
<evidence type="ECO:0000256" key="1">
    <source>
        <dbReference type="ARBA" id="ARBA00010982"/>
    </source>
</evidence>
<dbReference type="GO" id="GO:0003985">
    <property type="term" value="F:acetyl-CoA C-acetyltransferase activity"/>
    <property type="evidence" value="ECO:0007669"/>
    <property type="project" value="UniProtKB-EC"/>
</dbReference>
<dbReference type="AlphaFoldDB" id="A0A831RYJ3"/>
<evidence type="ECO:0000256" key="2">
    <source>
        <dbReference type="ARBA" id="ARBA00022679"/>
    </source>
</evidence>
<comment type="similarity">
    <text evidence="1">Belongs to the thiolase-like superfamily. Thiolase family.</text>
</comment>